<dbReference type="EMBL" id="VIFY01000016">
    <property type="protein sequence ID" value="TQB75744.1"/>
    <property type="molecule type" value="Genomic_DNA"/>
</dbReference>
<keyword evidence="2" id="KW-1185">Reference proteome</keyword>
<dbReference type="InterPro" id="IPR022185">
    <property type="entry name" value="DUF3712"/>
</dbReference>
<name>A0A507R056_MONPU</name>
<accession>A0A507R056</accession>
<reference evidence="1 2" key="1">
    <citation type="submission" date="2019-06" db="EMBL/GenBank/DDBJ databases">
        <title>Wine fermentation using esterase from Monascus purpureus.</title>
        <authorList>
            <person name="Geng C."/>
            <person name="Zhang Y."/>
        </authorList>
    </citation>
    <scope>NUCLEOTIDE SEQUENCE [LARGE SCALE GENOMIC DNA]</scope>
    <source>
        <strain evidence="1">HQ1</strain>
    </source>
</reference>
<dbReference type="InterPro" id="IPR046368">
    <property type="entry name" value="Tag1"/>
</dbReference>
<dbReference type="AlphaFoldDB" id="A0A507R056"/>
<dbReference type="PANTHER" id="PTHR35895:SF2">
    <property type="match status" value="1"/>
</dbReference>
<gene>
    <name evidence="1" type="ORF">MPDQ_002044</name>
</gene>
<dbReference type="Proteomes" id="UP000319663">
    <property type="component" value="Unassembled WGS sequence"/>
</dbReference>
<dbReference type="PANTHER" id="PTHR35895">
    <property type="entry name" value="CHROMOSOME 16, WHOLE GENOME SHOTGUN SEQUENCE"/>
    <property type="match status" value="1"/>
</dbReference>
<dbReference type="GO" id="GO:0000329">
    <property type="term" value="C:fungal-type vacuole membrane"/>
    <property type="evidence" value="ECO:0007669"/>
    <property type="project" value="InterPro"/>
</dbReference>
<proteinExistence type="predicted"/>
<dbReference type="Pfam" id="PF12505">
    <property type="entry name" value="DUF3712"/>
    <property type="match status" value="1"/>
</dbReference>
<protein>
    <submittedName>
        <fullName evidence="1">Uncharacterized protein</fullName>
    </submittedName>
</protein>
<dbReference type="STRING" id="5098.A0A507R056"/>
<comment type="caution">
    <text evidence="1">The sequence shown here is derived from an EMBL/GenBank/DDBJ whole genome shotgun (WGS) entry which is preliminary data.</text>
</comment>
<sequence>MPSFESIRPFKKSRASSVLVSADNDSDRNSLSSCPPYAEGSGKVGILKKTSALIAKHVAQPILAKASLLLLSSSLYNPTPSTIDFSMRMTLTLPVAFQVLIESMLVRLYRDGHSPEDPFLELTLPACEIRRSTDIEIDGKTTRILNIAQFGDFIGDFMFNESVMLRVCGSAKAHFRLNTFPGYVIKSCQLLIPKAPDGALLEAVLDLPNPSLATIEMGDLTLDLYIGPVVVGEVFIPNVTFAPGPNIVTSRVHLDTKTAMSNLRTIIQSQKELLRHGKLGVKVSGKSTRRNGENLVYFEKALSKLQLYSQVPLSRVLGNTVGGIATSIAPGNLLTLLRMTGIMAILQGNGLDLAQLTQLDQPPPG</sequence>
<evidence type="ECO:0000313" key="1">
    <source>
        <dbReference type="EMBL" id="TQB75744.1"/>
    </source>
</evidence>
<evidence type="ECO:0000313" key="2">
    <source>
        <dbReference type="Proteomes" id="UP000319663"/>
    </source>
</evidence>
<organism evidence="1 2">
    <name type="scientific">Monascus purpureus</name>
    <name type="common">Red mold</name>
    <name type="synonym">Monascus anka</name>
    <dbReference type="NCBI Taxonomy" id="5098"/>
    <lineage>
        <taxon>Eukaryota</taxon>
        <taxon>Fungi</taxon>
        <taxon>Dikarya</taxon>
        <taxon>Ascomycota</taxon>
        <taxon>Pezizomycotina</taxon>
        <taxon>Eurotiomycetes</taxon>
        <taxon>Eurotiomycetidae</taxon>
        <taxon>Eurotiales</taxon>
        <taxon>Aspergillaceae</taxon>
        <taxon>Monascus</taxon>
    </lineage>
</organism>